<reference evidence="1 2" key="2">
    <citation type="submission" date="2018-11" db="EMBL/GenBank/DDBJ databases">
        <authorList>
            <consortium name="Pathogen Informatics"/>
        </authorList>
    </citation>
    <scope>NUCLEOTIDE SEQUENCE [LARGE SCALE GENOMIC DNA]</scope>
    <source>
        <strain evidence="1 2">Costa Rica</strain>
    </source>
</reference>
<protein>
    <submittedName>
        <fullName evidence="3">Regulatory protein zeste</fullName>
    </submittedName>
</protein>
<sequence length="311" mass="35704">MRDTVPETMLLAALSIDNTEELSAEIVLMDVVEEVAKPTVAEITERSFGVKEESTFIDNEHGKVNHRSNTKIIITGLDSDGDMTLARLRCLGIEMNNANLPFQEEEKPVSRMFSGSQKEKELRRERGEMLVRLFREHPRLADSATARKAEKNLERAQMWEKITCEVNDTFGSRLEILSVEKVKKLLSYYKKRDYDICDSIKTFGQTKACDDGKESEQLCTTPSSRCDLISSEHDVFPCEHPKRLEHGRETNDEIGELRRRLADRDAEIEHLRRRVVEQGDEYRSQINVVLDILKTAVDKVFENIRIFLGVA</sequence>
<dbReference type="OrthoDB" id="5831841at2759"/>
<evidence type="ECO:0000313" key="2">
    <source>
        <dbReference type="Proteomes" id="UP000267027"/>
    </source>
</evidence>
<accession>A0A0R3PRT3</accession>
<organism evidence="3">
    <name type="scientific">Angiostrongylus costaricensis</name>
    <name type="common">Nematode worm</name>
    <dbReference type="NCBI Taxonomy" id="334426"/>
    <lineage>
        <taxon>Eukaryota</taxon>
        <taxon>Metazoa</taxon>
        <taxon>Ecdysozoa</taxon>
        <taxon>Nematoda</taxon>
        <taxon>Chromadorea</taxon>
        <taxon>Rhabditida</taxon>
        <taxon>Rhabditina</taxon>
        <taxon>Rhabditomorpha</taxon>
        <taxon>Strongyloidea</taxon>
        <taxon>Metastrongylidae</taxon>
        <taxon>Angiostrongylus</taxon>
    </lineage>
</organism>
<reference evidence="3" key="1">
    <citation type="submission" date="2017-02" db="UniProtKB">
        <authorList>
            <consortium name="WormBaseParasite"/>
        </authorList>
    </citation>
    <scope>IDENTIFICATION</scope>
</reference>
<evidence type="ECO:0000313" key="3">
    <source>
        <dbReference type="WBParaSite" id="ACOC_0000824901-mRNA-1"/>
    </source>
</evidence>
<dbReference type="EMBL" id="UYYA01004133">
    <property type="protein sequence ID" value="VDM59835.1"/>
    <property type="molecule type" value="Genomic_DNA"/>
</dbReference>
<proteinExistence type="predicted"/>
<name>A0A0R3PRT3_ANGCS</name>
<dbReference type="WBParaSite" id="ACOC_0000824901-mRNA-1">
    <property type="protein sequence ID" value="ACOC_0000824901-mRNA-1"/>
    <property type="gene ID" value="ACOC_0000824901"/>
</dbReference>
<gene>
    <name evidence="1" type="ORF">ACOC_LOCUS8250</name>
</gene>
<dbReference type="Proteomes" id="UP000267027">
    <property type="component" value="Unassembled WGS sequence"/>
</dbReference>
<keyword evidence="2" id="KW-1185">Reference proteome</keyword>
<dbReference type="AlphaFoldDB" id="A0A0R3PRT3"/>
<evidence type="ECO:0000313" key="1">
    <source>
        <dbReference type="EMBL" id="VDM59835.1"/>
    </source>
</evidence>